<feature type="coiled-coil region" evidence="6">
    <location>
        <begin position="48"/>
        <end position="75"/>
    </location>
</feature>
<dbReference type="Proteomes" id="UP000283325">
    <property type="component" value="Unassembled WGS sequence"/>
</dbReference>
<feature type="domain" description="Adenylosuccinate lyase C-terminal" evidence="7">
    <location>
        <begin position="370"/>
        <end position="454"/>
    </location>
</feature>
<dbReference type="UniPathway" id="UPA00075">
    <property type="reaction ID" value="UER00336"/>
</dbReference>
<evidence type="ECO:0000256" key="5">
    <source>
        <dbReference type="RuleBase" id="RU361172"/>
    </source>
</evidence>
<dbReference type="NCBIfam" id="TIGR00928">
    <property type="entry name" value="purB"/>
    <property type="match status" value="1"/>
</dbReference>
<dbReference type="SMART" id="SM00998">
    <property type="entry name" value="ADSL_C"/>
    <property type="match status" value="1"/>
</dbReference>
<dbReference type="GO" id="GO:0008652">
    <property type="term" value="P:amino acid biosynthetic process"/>
    <property type="evidence" value="ECO:0007669"/>
    <property type="project" value="UniProtKB-KW"/>
</dbReference>
<dbReference type="UniPathway" id="UPA00074">
    <property type="reaction ID" value="UER00132"/>
</dbReference>
<dbReference type="GO" id="GO:0006189">
    <property type="term" value="P:'de novo' IMP biosynthetic process"/>
    <property type="evidence" value="ECO:0007669"/>
    <property type="project" value="UniProtKB-UniPathway"/>
</dbReference>
<evidence type="ECO:0000259" key="7">
    <source>
        <dbReference type="SMART" id="SM00998"/>
    </source>
</evidence>
<dbReference type="RefSeq" id="WP_005331257.1">
    <property type="nucleotide sequence ID" value="NZ_CABJBB010000010.1"/>
</dbReference>
<dbReference type="PANTHER" id="PTHR43172:SF1">
    <property type="entry name" value="ADENYLOSUCCINATE LYASE"/>
    <property type="match status" value="1"/>
</dbReference>
<reference evidence="12 13" key="1">
    <citation type="submission" date="2018-08" db="EMBL/GenBank/DDBJ databases">
        <title>A genome reference for cultivated species of the human gut microbiota.</title>
        <authorList>
            <person name="Zou Y."/>
            <person name="Xue W."/>
            <person name="Luo G."/>
        </authorList>
    </citation>
    <scope>NUCLEOTIDE SEQUENCE [LARGE SCALE GENOMIC DNA]</scope>
    <source>
        <strain evidence="11 13">AF36-1BH</strain>
        <strain evidence="10 14">AM37-5</strain>
        <strain evidence="9 15">AM42-8</strain>
        <strain evidence="8 12">OM03-2</strain>
    </source>
</reference>
<dbReference type="Proteomes" id="UP000284742">
    <property type="component" value="Unassembled WGS sequence"/>
</dbReference>
<dbReference type="CDD" id="cd03302">
    <property type="entry name" value="Adenylsuccinate_lyase_2"/>
    <property type="match status" value="1"/>
</dbReference>
<evidence type="ECO:0000313" key="14">
    <source>
        <dbReference type="Proteomes" id="UP000284742"/>
    </source>
</evidence>
<evidence type="ECO:0000256" key="3">
    <source>
        <dbReference type="ARBA" id="ARBA00023239"/>
    </source>
</evidence>
<dbReference type="EMBL" id="QRPD01000015">
    <property type="protein sequence ID" value="RHL85199.1"/>
    <property type="molecule type" value="Genomic_DNA"/>
</dbReference>
<keyword evidence="3 5" id="KW-0456">Lyase</keyword>
<evidence type="ECO:0000313" key="10">
    <source>
        <dbReference type="EMBL" id="RHC04072.1"/>
    </source>
</evidence>
<comment type="pathway">
    <text evidence="5">Purine metabolism; AMP biosynthesis via de novo pathway; AMP from IMP: step 2/2.</text>
</comment>
<dbReference type="InterPro" id="IPR020557">
    <property type="entry name" value="Fumarate_lyase_CS"/>
</dbReference>
<evidence type="ECO:0000256" key="1">
    <source>
        <dbReference type="ARBA" id="ARBA00022605"/>
    </source>
</evidence>
<dbReference type="Gene3D" id="1.20.200.10">
    <property type="entry name" value="Fumarase/aspartase (Central domain)"/>
    <property type="match status" value="1"/>
</dbReference>
<comment type="pathway">
    <text evidence="5">Purine metabolism; IMP biosynthesis via de novo pathway; 5-amino-1-(5-phospho-D-ribosyl)imidazole-4-carboxamide from 5-amino-1-(5-phospho-D-ribosyl)imidazole-4-carboxylate: step 2/2.</text>
</comment>
<dbReference type="Pfam" id="PF00206">
    <property type="entry name" value="Lyase_1"/>
    <property type="match status" value="1"/>
</dbReference>
<comment type="catalytic activity">
    <reaction evidence="5">
        <text>(2S)-2-[5-amino-1-(5-phospho-beta-D-ribosyl)imidazole-4-carboxamido]succinate = 5-amino-1-(5-phospho-beta-D-ribosyl)imidazole-4-carboxamide + fumarate</text>
        <dbReference type="Rhea" id="RHEA:23920"/>
        <dbReference type="ChEBI" id="CHEBI:29806"/>
        <dbReference type="ChEBI" id="CHEBI:58443"/>
        <dbReference type="ChEBI" id="CHEBI:58475"/>
        <dbReference type="EC" id="4.3.2.2"/>
    </reaction>
</comment>
<sequence length="477" mass="53814">MSYDRYVSPLSERYASKEMQYVFSPDKKFKTWRRLWIALAETEKELGLSITQEQIDELKAHAEDINYEVAKEREKVVRHDVMSHVYAYGQQCPKAKGIIHLGATSCYVGDNTDIIVMSEALEIVRKKLINVIAELAKFADNYKNQPTLAFTHFQPAQPTTVGKRATLWMQEFLMDLQDLEYVKSTLKLLGSKGTTGTQASFLELFDGDQEKIDQIDPMIAKKLGFEACYPVSGQTYSRKVDTRVLNVLAGIAASAHKFSNDIRLLQHLKEVEEPFEKTQIGSSAMAYKRNPMRSERIASLSRYVMIDALNPAITSATQWFERTLDDSANKRLSVPEGFLAIDGILDLCLNVVDGLVVYPKVIEKRLMSELPFMATENIMMDAVKAGGDRQELHERIRELSMEAGRNVKEKGLDNNLLDLIAADPAFGLNEEELKKTMDPAKYVGRAPLQVENFLKKVVDPVLEANKDVLGMTAEINV</sequence>
<accession>A0A3E5EFD0</accession>
<evidence type="ECO:0000256" key="4">
    <source>
        <dbReference type="NCBIfam" id="TIGR00928"/>
    </source>
</evidence>
<organism evidence="8 12">
    <name type="scientific">Dorea formicigenerans</name>
    <dbReference type="NCBI Taxonomy" id="39486"/>
    <lineage>
        <taxon>Bacteria</taxon>
        <taxon>Bacillati</taxon>
        <taxon>Bacillota</taxon>
        <taxon>Clostridia</taxon>
        <taxon>Lachnospirales</taxon>
        <taxon>Lachnospiraceae</taxon>
        <taxon>Dorea</taxon>
    </lineage>
</organism>
<protein>
    <recommendedName>
        <fullName evidence="4 5">Adenylosuccinate lyase</fullName>
        <shortName evidence="5">ASL</shortName>
        <ecNumber evidence="4 5">4.3.2.2</ecNumber>
    </recommendedName>
    <alternativeName>
        <fullName evidence="5">Adenylosuccinase</fullName>
    </alternativeName>
</protein>
<dbReference type="EMBL" id="QSFS01000025">
    <property type="protein sequence ID" value="RHA65462.1"/>
    <property type="molecule type" value="Genomic_DNA"/>
</dbReference>
<comment type="caution">
    <text evidence="8">The sequence shown here is derived from an EMBL/GenBank/DDBJ whole genome shotgun (WGS) entry which is preliminary data.</text>
</comment>
<evidence type="ECO:0000313" key="13">
    <source>
        <dbReference type="Proteomes" id="UP000283325"/>
    </source>
</evidence>
<dbReference type="GO" id="GO:0004018">
    <property type="term" value="F:N6-(1,2-dicarboxyethyl)AMP AMP-lyase (fumarate-forming) activity"/>
    <property type="evidence" value="ECO:0007669"/>
    <property type="project" value="UniProtKB-UniRule"/>
</dbReference>
<proteinExistence type="inferred from homology"/>
<evidence type="ECO:0000313" key="8">
    <source>
        <dbReference type="EMBL" id="RGN87659.1"/>
    </source>
</evidence>
<dbReference type="PROSITE" id="PS00163">
    <property type="entry name" value="FUMARATE_LYASES"/>
    <property type="match status" value="1"/>
</dbReference>
<keyword evidence="2 5" id="KW-0658">Purine biosynthesis</keyword>
<dbReference type="EMBL" id="QSVB01000025">
    <property type="protein sequence ID" value="RGN87659.1"/>
    <property type="molecule type" value="Genomic_DNA"/>
</dbReference>
<dbReference type="Gene3D" id="1.10.275.60">
    <property type="match status" value="1"/>
</dbReference>
<dbReference type="SUPFAM" id="SSF48557">
    <property type="entry name" value="L-aspartase-like"/>
    <property type="match status" value="1"/>
</dbReference>
<dbReference type="EC" id="4.3.2.2" evidence="4 5"/>
<dbReference type="InterPro" id="IPR004769">
    <property type="entry name" value="Pur_lyase"/>
</dbReference>
<dbReference type="Proteomes" id="UP000260841">
    <property type="component" value="Unassembled WGS sequence"/>
</dbReference>
<comment type="catalytic activity">
    <reaction evidence="5">
        <text>N(6)-(1,2-dicarboxyethyl)-AMP = fumarate + AMP</text>
        <dbReference type="Rhea" id="RHEA:16853"/>
        <dbReference type="ChEBI" id="CHEBI:29806"/>
        <dbReference type="ChEBI" id="CHEBI:57567"/>
        <dbReference type="ChEBI" id="CHEBI:456215"/>
        <dbReference type="EC" id="4.3.2.2"/>
    </reaction>
</comment>
<dbReference type="EMBL" id="QSHK01000012">
    <property type="protein sequence ID" value="RHC04072.1"/>
    <property type="molecule type" value="Genomic_DNA"/>
</dbReference>
<dbReference type="PRINTS" id="PR00149">
    <property type="entry name" value="FUMRATELYASE"/>
</dbReference>
<dbReference type="GO" id="GO:0044208">
    <property type="term" value="P:'de novo' AMP biosynthetic process"/>
    <property type="evidence" value="ECO:0007669"/>
    <property type="project" value="UniProtKB-UniPathway"/>
</dbReference>
<evidence type="ECO:0000313" key="12">
    <source>
        <dbReference type="Proteomes" id="UP000260841"/>
    </source>
</evidence>
<dbReference type="InterPro" id="IPR022761">
    <property type="entry name" value="Fumarate_lyase_N"/>
</dbReference>
<evidence type="ECO:0000313" key="11">
    <source>
        <dbReference type="EMBL" id="RHL85199.1"/>
    </source>
</evidence>
<dbReference type="PANTHER" id="PTHR43172">
    <property type="entry name" value="ADENYLOSUCCINATE LYASE"/>
    <property type="match status" value="1"/>
</dbReference>
<dbReference type="FunFam" id="1.10.275.60:FF:000001">
    <property type="entry name" value="Adenylosuccinate lyase"/>
    <property type="match status" value="1"/>
</dbReference>
<dbReference type="InterPro" id="IPR019468">
    <property type="entry name" value="AdenyloSucc_lyase_C"/>
</dbReference>
<comment type="similarity">
    <text evidence="5">Belongs to the lyase 1 family. Adenylosuccinate lyase subfamily.</text>
</comment>
<evidence type="ECO:0000313" key="15">
    <source>
        <dbReference type="Proteomes" id="UP000285642"/>
    </source>
</evidence>
<name>A0A3E5EFD0_9FIRM</name>
<keyword evidence="1" id="KW-0028">Amino-acid biosynthesis</keyword>
<evidence type="ECO:0000256" key="6">
    <source>
        <dbReference type="SAM" id="Coils"/>
    </source>
</evidence>
<dbReference type="InterPro" id="IPR000362">
    <property type="entry name" value="Fumarate_lyase_fam"/>
</dbReference>
<dbReference type="Pfam" id="PF10397">
    <property type="entry name" value="ADSL_C"/>
    <property type="match status" value="1"/>
</dbReference>
<dbReference type="InterPro" id="IPR008948">
    <property type="entry name" value="L-Aspartase-like"/>
</dbReference>
<dbReference type="GO" id="GO:0070626">
    <property type="term" value="F:(S)-2-(5-amino-1-(5-phospho-D-ribosyl)imidazole-4-carboxamido) succinate lyase (fumarate-forming) activity"/>
    <property type="evidence" value="ECO:0007669"/>
    <property type="project" value="TreeGrafter"/>
</dbReference>
<dbReference type="Proteomes" id="UP000285642">
    <property type="component" value="Unassembled WGS sequence"/>
</dbReference>
<evidence type="ECO:0000313" key="9">
    <source>
        <dbReference type="EMBL" id="RHA65462.1"/>
    </source>
</evidence>
<dbReference type="GeneID" id="92864620"/>
<evidence type="ECO:0000256" key="2">
    <source>
        <dbReference type="ARBA" id="ARBA00022755"/>
    </source>
</evidence>
<dbReference type="GO" id="GO:0005829">
    <property type="term" value="C:cytosol"/>
    <property type="evidence" value="ECO:0007669"/>
    <property type="project" value="TreeGrafter"/>
</dbReference>
<gene>
    <name evidence="10" type="ORF">DW860_13420</name>
    <name evidence="9" type="ORF">DW924_15390</name>
    <name evidence="11" type="ORF">DWZ98_13930</name>
    <name evidence="8" type="ORF">DXB36_15115</name>
</gene>
<dbReference type="Gene3D" id="1.10.40.30">
    <property type="entry name" value="Fumarase/aspartase (C-terminal domain)"/>
    <property type="match status" value="1"/>
</dbReference>
<keyword evidence="6" id="KW-0175">Coiled coil</keyword>
<dbReference type="AlphaFoldDB" id="A0A3E5EFD0"/>